<organism evidence="2 3">
    <name type="scientific">Caenimonas aquaedulcis</name>
    <dbReference type="NCBI Taxonomy" id="2793270"/>
    <lineage>
        <taxon>Bacteria</taxon>
        <taxon>Pseudomonadati</taxon>
        <taxon>Pseudomonadota</taxon>
        <taxon>Betaproteobacteria</taxon>
        <taxon>Burkholderiales</taxon>
        <taxon>Comamonadaceae</taxon>
        <taxon>Caenimonas</taxon>
    </lineage>
</organism>
<evidence type="ECO:0000313" key="3">
    <source>
        <dbReference type="Proteomes" id="UP000651050"/>
    </source>
</evidence>
<dbReference type="PROSITE" id="PS50943">
    <property type="entry name" value="HTH_CROC1"/>
    <property type="match status" value="1"/>
</dbReference>
<dbReference type="EMBL" id="JADWYS010000001">
    <property type="protein sequence ID" value="MBG9388320.1"/>
    <property type="molecule type" value="Genomic_DNA"/>
</dbReference>
<dbReference type="SMART" id="SM00530">
    <property type="entry name" value="HTH_XRE"/>
    <property type="match status" value="1"/>
</dbReference>
<accession>A0A931H4I8</accession>
<dbReference type="Proteomes" id="UP000651050">
    <property type="component" value="Unassembled WGS sequence"/>
</dbReference>
<feature type="domain" description="HTH cro/C1-type" evidence="1">
    <location>
        <begin position="22"/>
        <end position="76"/>
    </location>
</feature>
<keyword evidence="3" id="KW-1185">Reference proteome</keyword>
<gene>
    <name evidence="2" type="ORF">I5803_09825</name>
</gene>
<proteinExistence type="predicted"/>
<protein>
    <submittedName>
        <fullName evidence="2">Helix-turn-helix domain-containing protein</fullName>
    </submittedName>
</protein>
<comment type="caution">
    <text evidence="2">The sequence shown here is derived from an EMBL/GenBank/DDBJ whole genome shotgun (WGS) entry which is preliminary data.</text>
</comment>
<name>A0A931H4I8_9BURK</name>
<evidence type="ECO:0000259" key="1">
    <source>
        <dbReference type="PROSITE" id="PS50943"/>
    </source>
</evidence>
<dbReference type="RefSeq" id="WP_196986189.1">
    <property type="nucleotide sequence ID" value="NZ_JADWYS010000001.1"/>
</dbReference>
<dbReference type="InterPro" id="IPR010982">
    <property type="entry name" value="Lambda_DNA-bd_dom_sf"/>
</dbReference>
<dbReference type="GO" id="GO:0003677">
    <property type="term" value="F:DNA binding"/>
    <property type="evidence" value="ECO:0007669"/>
    <property type="project" value="InterPro"/>
</dbReference>
<dbReference type="SUPFAM" id="SSF47413">
    <property type="entry name" value="lambda repressor-like DNA-binding domains"/>
    <property type="match status" value="1"/>
</dbReference>
<evidence type="ECO:0000313" key="2">
    <source>
        <dbReference type="EMBL" id="MBG9388320.1"/>
    </source>
</evidence>
<dbReference type="InterPro" id="IPR001387">
    <property type="entry name" value="Cro/C1-type_HTH"/>
</dbReference>
<dbReference type="Gene3D" id="1.10.260.40">
    <property type="entry name" value="lambda repressor-like DNA-binding domains"/>
    <property type="match status" value="1"/>
</dbReference>
<reference evidence="2" key="1">
    <citation type="submission" date="2020-11" db="EMBL/GenBank/DDBJ databases">
        <title>Bacterial whole genome sequence for Caenimonas sp. DR4.4.</title>
        <authorList>
            <person name="Le V."/>
            <person name="Ko S.-R."/>
            <person name="Ahn C.-Y."/>
            <person name="Oh H.-M."/>
        </authorList>
    </citation>
    <scope>NUCLEOTIDE SEQUENCE</scope>
    <source>
        <strain evidence="2">DR4.4</strain>
    </source>
</reference>
<dbReference type="Pfam" id="PF13560">
    <property type="entry name" value="HTH_31"/>
    <property type="match status" value="1"/>
</dbReference>
<sequence length="160" mass="17634">MKPVTAPDLPHEATLGAMGKRIREQRRAQRVNATAAAEAAGISRMTLHRIERGEPSVAIGAYASVMAALGLDLAATPRSAPHYPHAAEPDPWIPARVQLARYPQLRQLAWQLKEGAELTPAEAFDIYERNARHLDVQALETAERDLITALRIAFSTRRDV</sequence>
<dbReference type="AlphaFoldDB" id="A0A931H4I8"/>